<protein>
    <recommendedName>
        <fullName evidence="2">SCP domain-containing protein</fullName>
    </recommendedName>
</protein>
<dbReference type="Pfam" id="PF00188">
    <property type="entry name" value="CAP"/>
    <property type="match status" value="1"/>
</dbReference>
<dbReference type="RefSeq" id="XP_067815321.1">
    <property type="nucleotide sequence ID" value="XM_067962148.1"/>
</dbReference>
<feature type="domain" description="SCP" evidence="2">
    <location>
        <begin position="28"/>
        <end position="140"/>
    </location>
</feature>
<keyword evidence="4" id="KW-1185">Reference proteome</keyword>
<organism evidence="3 4">
    <name type="scientific">Bremia lactucae</name>
    <name type="common">Lettuce downy mildew</name>
    <dbReference type="NCBI Taxonomy" id="4779"/>
    <lineage>
        <taxon>Eukaryota</taxon>
        <taxon>Sar</taxon>
        <taxon>Stramenopiles</taxon>
        <taxon>Oomycota</taxon>
        <taxon>Peronosporomycetes</taxon>
        <taxon>Peronosporales</taxon>
        <taxon>Peronosporaceae</taxon>
        <taxon>Bremia</taxon>
    </lineage>
</organism>
<comment type="caution">
    <text evidence="3">The sequence shown here is derived from an EMBL/GenBank/DDBJ whole genome shotgun (WGS) entry which is preliminary data.</text>
</comment>
<dbReference type="Proteomes" id="UP000294530">
    <property type="component" value="Unassembled WGS sequence"/>
</dbReference>
<reference evidence="3 4" key="1">
    <citation type="journal article" date="2021" name="Genome Biol.">
        <title>AFLAP: assembly-free linkage analysis pipeline using k-mers from genome sequencing data.</title>
        <authorList>
            <person name="Fletcher K."/>
            <person name="Zhang L."/>
            <person name="Gil J."/>
            <person name="Han R."/>
            <person name="Cavanaugh K."/>
            <person name="Michelmore R."/>
        </authorList>
    </citation>
    <scope>NUCLEOTIDE SEQUENCE [LARGE SCALE GENOMIC DNA]</scope>
    <source>
        <strain evidence="3 4">SF5</strain>
    </source>
</reference>
<proteinExistence type="predicted"/>
<dbReference type="InterPro" id="IPR014044">
    <property type="entry name" value="CAP_dom"/>
</dbReference>
<dbReference type="AlphaFoldDB" id="A0A976IBL5"/>
<dbReference type="InterPro" id="IPR035940">
    <property type="entry name" value="CAP_sf"/>
</dbReference>
<dbReference type="GeneID" id="94347819"/>
<sequence length="152" mass="16771">MKFILALTVAAVFSLTNGQIDDYNSEVLDFVNKIRTASGKKNLCFNTKVAAAAQVVAKDLAYYQIPQEFTTEVHSVKSVLTANKVQVKGSKEAYGVGIDSSEAMVNQWNITHRDVLLSDFSFFGAGFVENKILEFNQYWVIGVVDIMDGACE</sequence>
<name>A0A976IBL5_BRELC</name>
<evidence type="ECO:0000313" key="3">
    <source>
        <dbReference type="EMBL" id="TDH65822.1"/>
    </source>
</evidence>
<feature type="chain" id="PRO_5037516726" description="SCP domain-containing protein" evidence="1">
    <location>
        <begin position="19"/>
        <end position="152"/>
    </location>
</feature>
<dbReference type="KEGG" id="blac:94347819"/>
<dbReference type="SUPFAM" id="SSF55797">
    <property type="entry name" value="PR-1-like"/>
    <property type="match status" value="1"/>
</dbReference>
<evidence type="ECO:0000313" key="4">
    <source>
        <dbReference type="Proteomes" id="UP000294530"/>
    </source>
</evidence>
<feature type="signal peptide" evidence="1">
    <location>
        <begin position="1"/>
        <end position="18"/>
    </location>
</feature>
<dbReference type="PANTHER" id="PTHR31157:SF1">
    <property type="entry name" value="SCP DOMAIN-CONTAINING PROTEIN"/>
    <property type="match status" value="1"/>
</dbReference>
<accession>A0A976IBL5</accession>
<keyword evidence="1" id="KW-0732">Signal</keyword>
<gene>
    <name evidence="3" type="ORF">CCR75_004058</name>
</gene>
<evidence type="ECO:0000256" key="1">
    <source>
        <dbReference type="SAM" id="SignalP"/>
    </source>
</evidence>
<evidence type="ECO:0000259" key="2">
    <source>
        <dbReference type="Pfam" id="PF00188"/>
    </source>
</evidence>
<dbReference type="PANTHER" id="PTHR31157">
    <property type="entry name" value="SCP DOMAIN-CONTAINING PROTEIN"/>
    <property type="match status" value="1"/>
</dbReference>
<dbReference type="EMBL" id="SHOA02000001">
    <property type="protein sequence ID" value="TDH65822.1"/>
    <property type="molecule type" value="Genomic_DNA"/>
</dbReference>
<dbReference type="Gene3D" id="3.40.33.10">
    <property type="entry name" value="CAP"/>
    <property type="match status" value="1"/>
</dbReference>